<dbReference type="GO" id="GO:0009966">
    <property type="term" value="P:regulation of signal transduction"/>
    <property type="evidence" value="ECO:0007669"/>
    <property type="project" value="UniProtKB-ARBA"/>
</dbReference>
<accession>A0A9P0FMI3</accession>
<feature type="compositionally biased region" description="Polar residues" evidence="3">
    <location>
        <begin position="104"/>
        <end position="118"/>
    </location>
</feature>
<evidence type="ECO:0000256" key="3">
    <source>
        <dbReference type="SAM" id="MobiDB-lite"/>
    </source>
</evidence>
<dbReference type="InterPro" id="IPR000569">
    <property type="entry name" value="HECT_dom"/>
</dbReference>
<dbReference type="Pfam" id="PF00632">
    <property type="entry name" value="HECT"/>
    <property type="match status" value="1"/>
</dbReference>
<proteinExistence type="predicted"/>
<evidence type="ECO:0000313" key="5">
    <source>
        <dbReference type="EMBL" id="CAH0563045.1"/>
    </source>
</evidence>
<evidence type="ECO:0000256" key="1">
    <source>
        <dbReference type="ARBA" id="ARBA00022786"/>
    </source>
</evidence>
<dbReference type="Gene3D" id="3.30.2410.10">
    <property type="entry name" value="Hect, E3 ligase catalytic domain"/>
    <property type="match status" value="1"/>
</dbReference>
<dbReference type="EMBL" id="OV121139">
    <property type="protein sequence ID" value="CAH0563045.1"/>
    <property type="molecule type" value="Genomic_DNA"/>
</dbReference>
<sequence>MDNGEREQLATFMGHTSKTHNEWYRLPSDIYQTAKVSNILVMAQKNSIEHKGRKLDELDVDYTFVETVEKELHQEVPRGMVILIPNRDMFYNPDVDIISERDNNFTNNRGATNSGETSPDSDHDFEQSLPQVRVRTNQRNTVVSRRRVTNTEETNPDSDHDFEQSLQQVRVRANQRNTVVSRRRVTNTEETNPDSDHDFEKSLQVRVRANQRNTVVSRRRVTIEQNSDNSDGEVLSPIRRNNNTNLSPLTIVGSQSFQVTEELHQEVPRGMVILIPNRDMFYNPDVDIISERDNNFTNNRGATNSGETSPDSDHDFEQSLPQVRVRANQRNTVVSRRRVTNTEETNPDSDHDFEQSLQQVRVRANQRNTVVSRRRVTNTEETNPDSDHDFEKSLQVRVRANQRNTVVSRRRVTIEQNSDNSDGEVLSPIRRNNNTNLSPLTIVGSQSFQVTDSIESTTNSISITADIEYPVLPVNNEDSEVFPVIMRRENILEEMLQLYEDETIVQKMIKVTFENEQGLDFGGLTKELFSVFWEKCVLEFFRGENRMVPFLPLSKMRKGVDKKFPVIGRILTHGIILTKYIPTMLCKTVFLKLSSAETDIPNEILLEDFFFFLTPSERSLIFKAKNKFDQLTNIEQDLLLEFFATFGLAELPKASEIEDQLHIIARNILCLESNNFLKLIKDGIPLFCENFFEELSVNKVNALFAQQAPTPDKILKALKTDPEDLNNFQARVYYFFKTYIKNMSLNKLATFLQFITGSPHMPEFITISFKAGDYPVAHTCSNVLELPTTYSSSQELKFQFEANLENEICFQYSAL</sequence>
<feature type="region of interest" description="Disordered" evidence="3">
    <location>
        <begin position="102"/>
        <end position="199"/>
    </location>
</feature>
<dbReference type="InterPro" id="IPR035983">
    <property type="entry name" value="Hect_E3_ubiquitin_ligase"/>
</dbReference>
<evidence type="ECO:0000256" key="2">
    <source>
        <dbReference type="PROSITE-ProRule" id="PRU00104"/>
    </source>
</evidence>
<keyword evidence="1 2" id="KW-0833">Ubl conjugation pathway</keyword>
<keyword evidence="6" id="KW-1185">Reference proteome</keyword>
<dbReference type="OrthoDB" id="5986703at2759"/>
<feature type="region of interest" description="Disordered" evidence="3">
    <location>
        <begin position="293"/>
        <end position="390"/>
    </location>
</feature>
<feature type="compositionally biased region" description="Polar residues" evidence="3">
    <location>
        <begin position="295"/>
        <end position="309"/>
    </location>
</feature>
<dbReference type="SMART" id="SM00119">
    <property type="entry name" value="HECTc"/>
    <property type="match status" value="1"/>
</dbReference>
<reference evidence="5" key="1">
    <citation type="submission" date="2021-12" db="EMBL/GenBank/DDBJ databases">
        <authorList>
            <person name="King R."/>
        </authorList>
    </citation>
    <scope>NUCLEOTIDE SEQUENCE</scope>
</reference>
<dbReference type="GO" id="GO:0004842">
    <property type="term" value="F:ubiquitin-protein transferase activity"/>
    <property type="evidence" value="ECO:0007669"/>
    <property type="project" value="InterPro"/>
</dbReference>
<dbReference type="AlphaFoldDB" id="A0A9P0FMI3"/>
<feature type="compositionally biased region" description="Low complexity" evidence="3">
    <location>
        <begin position="131"/>
        <end position="143"/>
    </location>
</feature>
<dbReference type="PANTHER" id="PTHR33480:SF1">
    <property type="entry name" value="TYR RECOMBINASE DOMAIN-CONTAINING PROTEIN"/>
    <property type="match status" value="1"/>
</dbReference>
<dbReference type="SUPFAM" id="SSF56204">
    <property type="entry name" value="Hect, E3 ligase catalytic domain"/>
    <property type="match status" value="1"/>
</dbReference>
<gene>
    <name evidence="5" type="ORF">MELIAE_LOCUS12041</name>
</gene>
<dbReference type="Proteomes" id="UP001154078">
    <property type="component" value="Chromosome 8"/>
</dbReference>
<evidence type="ECO:0000259" key="4">
    <source>
        <dbReference type="PROSITE" id="PS50237"/>
    </source>
</evidence>
<protein>
    <recommendedName>
        <fullName evidence="4">HECT domain-containing protein</fullName>
    </recommendedName>
</protein>
<feature type="active site" description="Glycyl thioester intermediate" evidence="2">
    <location>
        <position position="780"/>
    </location>
</feature>
<feature type="region of interest" description="Disordered" evidence="3">
    <location>
        <begin position="223"/>
        <end position="242"/>
    </location>
</feature>
<feature type="domain" description="HECT" evidence="4">
    <location>
        <begin position="501"/>
        <end position="813"/>
    </location>
</feature>
<name>A0A9P0FMI3_BRAAE</name>
<dbReference type="Gene3D" id="3.90.1750.10">
    <property type="entry name" value="Hect, E3 ligase catalytic domains"/>
    <property type="match status" value="1"/>
</dbReference>
<organism evidence="5 6">
    <name type="scientific">Brassicogethes aeneus</name>
    <name type="common">Rape pollen beetle</name>
    <name type="synonym">Meligethes aeneus</name>
    <dbReference type="NCBI Taxonomy" id="1431903"/>
    <lineage>
        <taxon>Eukaryota</taxon>
        <taxon>Metazoa</taxon>
        <taxon>Ecdysozoa</taxon>
        <taxon>Arthropoda</taxon>
        <taxon>Hexapoda</taxon>
        <taxon>Insecta</taxon>
        <taxon>Pterygota</taxon>
        <taxon>Neoptera</taxon>
        <taxon>Endopterygota</taxon>
        <taxon>Coleoptera</taxon>
        <taxon>Polyphaga</taxon>
        <taxon>Cucujiformia</taxon>
        <taxon>Nitidulidae</taxon>
        <taxon>Meligethinae</taxon>
        <taxon>Brassicogethes</taxon>
    </lineage>
</organism>
<evidence type="ECO:0000313" key="6">
    <source>
        <dbReference type="Proteomes" id="UP001154078"/>
    </source>
</evidence>
<dbReference type="PANTHER" id="PTHR33480">
    <property type="entry name" value="SET DOMAIN-CONTAINING PROTEIN-RELATED"/>
    <property type="match status" value="1"/>
</dbReference>
<dbReference type="PROSITE" id="PS50237">
    <property type="entry name" value="HECT"/>
    <property type="match status" value="1"/>
</dbReference>